<dbReference type="InterPro" id="IPR002885">
    <property type="entry name" value="PPR_rpt"/>
</dbReference>
<feature type="repeat" description="PPR" evidence="3">
    <location>
        <begin position="626"/>
        <end position="660"/>
    </location>
</feature>
<dbReference type="Pfam" id="PF12854">
    <property type="entry name" value="PPR_1"/>
    <property type="match status" value="1"/>
</dbReference>
<evidence type="ECO:0000313" key="6">
    <source>
        <dbReference type="Proteomes" id="UP000886595"/>
    </source>
</evidence>
<reference evidence="5 6" key="1">
    <citation type="submission" date="2020-02" db="EMBL/GenBank/DDBJ databases">
        <authorList>
            <person name="Ma Q."/>
            <person name="Huang Y."/>
            <person name="Song X."/>
            <person name="Pei D."/>
        </authorList>
    </citation>
    <scope>NUCLEOTIDE SEQUENCE [LARGE SCALE GENOMIC DNA]</scope>
    <source>
        <strain evidence="5">Sxm20200214</strain>
        <tissue evidence="5">Leaf</tissue>
    </source>
</reference>
<dbReference type="Proteomes" id="UP000886595">
    <property type="component" value="Unassembled WGS sequence"/>
</dbReference>
<dbReference type="InterPro" id="IPR011990">
    <property type="entry name" value="TPR-like_helical_dom_sf"/>
</dbReference>
<dbReference type="PROSITE" id="PS51375">
    <property type="entry name" value="PPR"/>
    <property type="match status" value="8"/>
</dbReference>
<sequence length="1217" mass="137743">MLNLLSSRYSARFRSLNKVSSLLSRRYSSALSSSPRKYESFSLSPGTLDRYSLSLGGPAKEIRDVTASSLKDLLLDLSDAVPEITRRFRRFHALKPEHVLELLLGFESELQRGGKVRALWEVFRWASGQYQGFNHHPQAYEIMATILIREGMVKEAELLLLEMEKDGDALDNEVVFCDLIQRYVDGFDSRKAVMLFDWMRGKGLVPSTSCYEALIDHLVRVYRTEPAYRVCLDWMEEARDESFNMNIDRFGKVVELLCLDQRVQEARGLARKLVALGCCNTSTTSMYSKICLGYSEKQDFEDLLSFIGEVKYQPDVFVGNRIVHSLCRRFGSERAYVYTEELQRLGFKPDEATSGILIGWCCYEGDIKRAFLYLSEITSKSLKADVHSYNAILSGLFRKGLWQHTRCVLDEMKENGVLLGLSTYKIMVTGYCKARRFEEAKKIVKEMSCYGLTEASKVEDSISEAFSLVGFDPLAVRLKRDNGSGLSKAEFFDDLGNGLYLDTDLDAYEQRVNMVLDRSVLPEFNLLISGACDDGDLHRALSLLDEMPRWGQKLSRRGFTVLMKNLCASRSHARVSVSLMGKWPKLANQLDGETLNFLVQEYCKKGFSRQSKLLFQRMSQMHHPIDNATYTSLISCFCKKETLSDVLNVWEAAQKANWLPDLDSCGALWECLLQKGLVKEAVKLFELYSLSQSKACRIFVEKLTALGFSHMAYSLVERLEGEGYVVEEEVYNHLIKGLCKDRNDSAAFATIDKMLDKKQIPSLGSCLMLIPLLCRANETEKAFTLAEQLDSAPAYSALIEGLCLAGKMRDAENHLSSNGVSIDNDMYSLMFRGYCKGNDLRKAEEVLGILVRKNVIISVKSYREYVRRMCSERQFLSAISLKEFILLGGSNPGGVIIYNLLIFYLFRAKNAMEVNNVVVEMRVRGLLPDETTLNFLVYGYHSCGDYSNSLRYLSTMISSEGMRPNNRSFRVVISSLCDNGDVKKALDLWQVMESKGWSFGSSVVQTKIVESLIWRGDMAKAEDFLTRVTRNGVMAAPNYDNLIKKLSGRGNLRIAVHLLNTMLKNRKIPDSSSYDSVINGFLRCSSSNQLDKARDFHTEMVELGLSPSVSTWSGLVRKYCEACQVVESERLIKSMFGLGETLPSQEMFKIVIDGFRAENNTVKASEMVDMMQKCGYEVDFETHWSLISNMSSCKEKKTAGQGFLSRLLSGNGFAWKR</sequence>
<dbReference type="AlphaFoldDB" id="A0A8X7P4P3"/>
<keyword evidence="4" id="KW-0472">Membrane</keyword>
<feature type="repeat" description="PPR" evidence="3">
    <location>
        <begin position="385"/>
        <end position="419"/>
    </location>
</feature>
<dbReference type="Pfam" id="PF13041">
    <property type="entry name" value="PPR_2"/>
    <property type="match status" value="2"/>
</dbReference>
<dbReference type="PANTHER" id="PTHR47939">
    <property type="entry name" value="MEMBRANE-ASSOCIATED SALT-INDUCIBLE PROTEIN-LIKE"/>
    <property type="match status" value="1"/>
</dbReference>
<feature type="repeat" description="PPR" evidence="3">
    <location>
        <begin position="420"/>
        <end position="454"/>
    </location>
</feature>
<dbReference type="NCBIfam" id="TIGR00756">
    <property type="entry name" value="PPR"/>
    <property type="match status" value="4"/>
</dbReference>
<dbReference type="Gene3D" id="1.25.40.10">
    <property type="entry name" value="Tetratricopeptide repeat domain"/>
    <property type="match status" value="8"/>
</dbReference>
<proteinExistence type="inferred from homology"/>
<feature type="repeat" description="PPR" evidence="3">
    <location>
        <begin position="520"/>
        <end position="554"/>
    </location>
</feature>
<name>A0A8X7P4P3_BRACI</name>
<accession>A0A8X7P4P3</accession>
<feature type="repeat" description="PPR" evidence="3">
    <location>
        <begin position="965"/>
        <end position="999"/>
    </location>
</feature>
<comment type="caution">
    <text evidence="5">The sequence shown here is derived from an EMBL/GenBank/DDBJ whole genome shotgun (WGS) entry which is preliminary data.</text>
</comment>
<gene>
    <name evidence="5" type="ORF">Bca52824_093065</name>
</gene>
<feature type="transmembrane region" description="Helical" evidence="4">
    <location>
        <begin position="884"/>
        <end position="906"/>
    </location>
</feature>
<dbReference type="OrthoDB" id="773543at2759"/>
<evidence type="ECO:0000256" key="3">
    <source>
        <dbReference type="PROSITE-ProRule" id="PRU00708"/>
    </source>
</evidence>
<dbReference type="InterPro" id="IPR050667">
    <property type="entry name" value="PPR-containing_protein"/>
</dbReference>
<dbReference type="PANTHER" id="PTHR47939:SF6">
    <property type="entry name" value="OS03G0168400 PROTEIN"/>
    <property type="match status" value="1"/>
</dbReference>
<evidence type="ECO:0000256" key="4">
    <source>
        <dbReference type="SAM" id="Phobius"/>
    </source>
</evidence>
<evidence type="ECO:0000256" key="1">
    <source>
        <dbReference type="ARBA" id="ARBA00007626"/>
    </source>
</evidence>
<keyword evidence="2" id="KW-0677">Repeat</keyword>
<feature type="repeat" description="PPR" evidence="3">
    <location>
        <begin position="823"/>
        <end position="857"/>
    </location>
</feature>
<protein>
    <recommendedName>
        <fullName evidence="7">Pentatricopeptide repeat-containing protein</fullName>
    </recommendedName>
</protein>
<feature type="repeat" description="PPR" evidence="3">
    <location>
        <begin position="1070"/>
        <end position="1107"/>
    </location>
</feature>
<keyword evidence="4" id="KW-1133">Transmembrane helix</keyword>
<organism evidence="5 6">
    <name type="scientific">Brassica carinata</name>
    <name type="common">Ethiopian mustard</name>
    <name type="synonym">Abyssinian cabbage</name>
    <dbReference type="NCBI Taxonomy" id="52824"/>
    <lineage>
        <taxon>Eukaryota</taxon>
        <taxon>Viridiplantae</taxon>
        <taxon>Streptophyta</taxon>
        <taxon>Embryophyta</taxon>
        <taxon>Tracheophyta</taxon>
        <taxon>Spermatophyta</taxon>
        <taxon>Magnoliopsida</taxon>
        <taxon>eudicotyledons</taxon>
        <taxon>Gunneridae</taxon>
        <taxon>Pentapetalae</taxon>
        <taxon>rosids</taxon>
        <taxon>malvids</taxon>
        <taxon>Brassicales</taxon>
        <taxon>Brassicaceae</taxon>
        <taxon>Brassiceae</taxon>
        <taxon>Brassica</taxon>
    </lineage>
</organism>
<keyword evidence="4" id="KW-0812">Transmembrane</keyword>
<keyword evidence="6" id="KW-1185">Reference proteome</keyword>
<feature type="repeat" description="PPR" evidence="3">
    <location>
        <begin position="727"/>
        <end position="761"/>
    </location>
</feature>
<evidence type="ECO:0008006" key="7">
    <source>
        <dbReference type="Google" id="ProtNLM"/>
    </source>
</evidence>
<comment type="similarity">
    <text evidence="1">Belongs to the PPR family. P subfamily.</text>
</comment>
<dbReference type="EMBL" id="JAAMPC010000038">
    <property type="protein sequence ID" value="KAG2245081.1"/>
    <property type="molecule type" value="Genomic_DNA"/>
</dbReference>
<evidence type="ECO:0000256" key="2">
    <source>
        <dbReference type="ARBA" id="ARBA00022737"/>
    </source>
</evidence>
<dbReference type="Pfam" id="PF01535">
    <property type="entry name" value="PPR"/>
    <property type="match status" value="5"/>
</dbReference>
<evidence type="ECO:0000313" key="5">
    <source>
        <dbReference type="EMBL" id="KAG2245081.1"/>
    </source>
</evidence>